<protein>
    <submittedName>
        <fullName evidence="3">Transcriptional regulator, TetR family</fullName>
    </submittedName>
</protein>
<evidence type="ECO:0000313" key="3">
    <source>
        <dbReference type="EMBL" id="SNY88214.1"/>
    </source>
</evidence>
<dbReference type="RefSeq" id="WP_179830996.1">
    <property type="nucleotide sequence ID" value="NZ_JAMTCV010000004.1"/>
</dbReference>
<dbReference type="InterPro" id="IPR009057">
    <property type="entry name" value="Homeodomain-like_sf"/>
</dbReference>
<dbReference type="Proteomes" id="UP000219565">
    <property type="component" value="Unassembled WGS sequence"/>
</dbReference>
<reference evidence="3 4" key="1">
    <citation type="submission" date="2017-09" db="EMBL/GenBank/DDBJ databases">
        <authorList>
            <person name="Ehlers B."/>
            <person name="Leendertz F.H."/>
        </authorList>
    </citation>
    <scope>NUCLEOTIDE SEQUENCE [LARGE SCALE GENOMIC DNA]</scope>
    <source>
        <strain evidence="3 4">DSM 45537</strain>
    </source>
</reference>
<name>A0A285LTE5_9NOCA</name>
<proteinExistence type="predicted"/>
<keyword evidence="4" id="KW-1185">Reference proteome</keyword>
<keyword evidence="1" id="KW-0238">DNA-binding</keyword>
<accession>A0A285LTE5</accession>
<dbReference type="InterPro" id="IPR001647">
    <property type="entry name" value="HTH_TetR"/>
</dbReference>
<dbReference type="AlphaFoldDB" id="A0A285LTE5"/>
<evidence type="ECO:0000256" key="1">
    <source>
        <dbReference type="ARBA" id="ARBA00023125"/>
    </source>
</evidence>
<gene>
    <name evidence="3" type="ORF">SAMN04244553_5178</name>
</gene>
<feature type="domain" description="HTH tetR-type" evidence="2">
    <location>
        <begin position="11"/>
        <end position="45"/>
    </location>
</feature>
<dbReference type="EMBL" id="OBEG01000005">
    <property type="protein sequence ID" value="SNY88214.1"/>
    <property type="molecule type" value="Genomic_DNA"/>
</dbReference>
<dbReference type="Gene3D" id="1.10.357.10">
    <property type="entry name" value="Tetracycline Repressor, domain 2"/>
    <property type="match status" value="1"/>
</dbReference>
<dbReference type="STRING" id="1379680.GCA_001612615_04202"/>
<evidence type="ECO:0000259" key="2">
    <source>
        <dbReference type="Pfam" id="PF00440"/>
    </source>
</evidence>
<dbReference type="GO" id="GO:0003677">
    <property type="term" value="F:DNA binding"/>
    <property type="evidence" value="ECO:0007669"/>
    <property type="project" value="UniProtKB-KW"/>
</dbReference>
<dbReference type="Pfam" id="PF00440">
    <property type="entry name" value="TetR_N"/>
    <property type="match status" value="1"/>
</dbReference>
<dbReference type="SUPFAM" id="SSF46689">
    <property type="entry name" value="Homeodomain-like"/>
    <property type="match status" value="1"/>
</dbReference>
<sequence length="175" mass="18827">MAGKTSWLASGLTILGAAGPTALTIDKLVASTGLSTGSFYHHFQGMPGYKKALLAHFEEVQTLRYIREVQAAEDLDPRAKLDLLIDLVLADGAPARLEVAVRAWALDDPIAAAAKQRVDAARLAFLRELLGEIGYPEPAAEQTAQILYLLVLGAGNTLPEVPPERLRVLCDRILS</sequence>
<evidence type="ECO:0000313" key="4">
    <source>
        <dbReference type="Proteomes" id="UP000219565"/>
    </source>
</evidence>
<organism evidence="3 4">
    <name type="scientific">Nocardia amikacinitolerans</name>
    <dbReference type="NCBI Taxonomy" id="756689"/>
    <lineage>
        <taxon>Bacteria</taxon>
        <taxon>Bacillati</taxon>
        <taxon>Actinomycetota</taxon>
        <taxon>Actinomycetes</taxon>
        <taxon>Mycobacteriales</taxon>
        <taxon>Nocardiaceae</taxon>
        <taxon>Nocardia</taxon>
    </lineage>
</organism>